<name>A0A1E3H4T4_9HYPH</name>
<evidence type="ECO:0000313" key="3">
    <source>
        <dbReference type="Proteomes" id="UP000094622"/>
    </source>
</evidence>
<protein>
    <recommendedName>
        <fullName evidence="4">DUF177 domain-containing protein</fullName>
    </recommendedName>
</protein>
<proteinExistence type="predicted"/>
<dbReference type="AlphaFoldDB" id="A0A1E3H4T4"/>
<comment type="caution">
    <text evidence="2">The sequence shown here is derived from an EMBL/GenBank/DDBJ whole genome shotgun (WGS) entry which is preliminary data.</text>
</comment>
<accession>A0A1E3H4T4</accession>
<sequence>MKRPTRFPFSRPVSVANLPGKGQRVRIEASADEGAALASDLGILGVSALSAELEVYPFRSSGVRVRGHLSARVTQSCVITLEPVDQTVEEDIDLRFLPESEIKATPVEIDIDPEAEDPPEPLPHGDFDLGQIVAEHLALGLDPYPRKEGVAFAEGDGETAGEEEPPKASPFARLKALRDTPDEA</sequence>
<gene>
    <name evidence="2" type="ORF">A6302_01291</name>
</gene>
<dbReference type="Pfam" id="PF02620">
    <property type="entry name" value="YceD"/>
    <property type="match status" value="1"/>
</dbReference>
<dbReference type="OrthoDB" id="8443793at2"/>
<evidence type="ECO:0008006" key="4">
    <source>
        <dbReference type="Google" id="ProtNLM"/>
    </source>
</evidence>
<keyword evidence="3" id="KW-1185">Reference proteome</keyword>
<reference evidence="2 3" key="1">
    <citation type="submission" date="2016-07" db="EMBL/GenBank/DDBJ databases">
        <title>Draft Genome Sequence of Methylobrevis pamukkalensis PK2.</title>
        <authorList>
            <person name="Vasilenko O.V."/>
            <person name="Doronina N.V."/>
            <person name="Shmareva M.N."/>
            <person name="Tarlachkov S.V."/>
            <person name="Mustakhimov I."/>
            <person name="Trotsenko Y.A."/>
        </authorList>
    </citation>
    <scope>NUCLEOTIDE SEQUENCE [LARGE SCALE GENOMIC DNA]</scope>
    <source>
        <strain evidence="2 3">PK2</strain>
    </source>
</reference>
<organism evidence="2 3">
    <name type="scientific">Methylobrevis pamukkalensis</name>
    <dbReference type="NCBI Taxonomy" id="1439726"/>
    <lineage>
        <taxon>Bacteria</taxon>
        <taxon>Pseudomonadati</taxon>
        <taxon>Pseudomonadota</taxon>
        <taxon>Alphaproteobacteria</taxon>
        <taxon>Hyphomicrobiales</taxon>
        <taxon>Pleomorphomonadaceae</taxon>
        <taxon>Methylobrevis</taxon>
    </lineage>
</organism>
<feature type="region of interest" description="Disordered" evidence="1">
    <location>
        <begin position="147"/>
        <end position="184"/>
    </location>
</feature>
<evidence type="ECO:0000256" key="1">
    <source>
        <dbReference type="SAM" id="MobiDB-lite"/>
    </source>
</evidence>
<dbReference type="Proteomes" id="UP000094622">
    <property type="component" value="Unassembled WGS sequence"/>
</dbReference>
<dbReference type="InterPro" id="IPR003772">
    <property type="entry name" value="YceD"/>
</dbReference>
<evidence type="ECO:0000313" key="2">
    <source>
        <dbReference type="EMBL" id="ODN71339.1"/>
    </source>
</evidence>
<dbReference type="EMBL" id="MCRJ01000023">
    <property type="protein sequence ID" value="ODN71339.1"/>
    <property type="molecule type" value="Genomic_DNA"/>
</dbReference>